<evidence type="ECO:0000313" key="2">
    <source>
        <dbReference type="Proteomes" id="UP000534186"/>
    </source>
</evidence>
<comment type="caution">
    <text evidence="1">The sequence shown here is derived from an EMBL/GenBank/DDBJ whole genome shotgun (WGS) entry which is preliminary data.</text>
</comment>
<dbReference type="EMBL" id="JACCCV010000001">
    <property type="protein sequence ID" value="NYF52023.1"/>
    <property type="molecule type" value="Genomic_DNA"/>
</dbReference>
<sequence>MTCRGVEGSGVLGGKVRSVVTGWRLSGSFAALRMTAESVDNGGRGVWQSPDTAWTMICRGTGRCAGRDLGR</sequence>
<evidence type="ECO:0000313" key="1">
    <source>
        <dbReference type="EMBL" id="NYF52023.1"/>
    </source>
</evidence>
<protein>
    <submittedName>
        <fullName evidence="1">Uncharacterized protein</fullName>
    </submittedName>
</protein>
<dbReference type="Proteomes" id="UP000534186">
    <property type="component" value="Unassembled WGS sequence"/>
</dbReference>
<name>A0A7Y9NME1_9BACT</name>
<dbReference type="AlphaFoldDB" id="A0A7Y9NME1"/>
<gene>
    <name evidence="1" type="ORF">HDF12_002388</name>
</gene>
<proteinExistence type="predicted"/>
<organism evidence="1 2">
    <name type="scientific">Tunturiibacter lichenicola</name>
    <dbReference type="NCBI Taxonomy" id="2051959"/>
    <lineage>
        <taxon>Bacteria</taxon>
        <taxon>Pseudomonadati</taxon>
        <taxon>Acidobacteriota</taxon>
        <taxon>Terriglobia</taxon>
        <taxon>Terriglobales</taxon>
        <taxon>Acidobacteriaceae</taxon>
        <taxon>Tunturiibacter</taxon>
    </lineage>
</organism>
<reference evidence="1 2" key="1">
    <citation type="submission" date="2020-07" db="EMBL/GenBank/DDBJ databases">
        <title>Genomic Encyclopedia of Type Strains, Phase IV (KMG-V): Genome sequencing to study the core and pangenomes of soil and plant-associated prokaryotes.</title>
        <authorList>
            <person name="Whitman W."/>
        </authorList>
    </citation>
    <scope>NUCLEOTIDE SEQUENCE [LARGE SCALE GENOMIC DNA]</scope>
    <source>
        <strain evidence="1 2">M8UP30</strain>
    </source>
</reference>
<accession>A0A7Y9NME1</accession>